<gene>
    <name evidence="5" type="ORF">SAMN00790413_00546</name>
</gene>
<dbReference type="GO" id="GO:0016722">
    <property type="term" value="F:oxidoreductase activity, acting on metal ions"/>
    <property type="evidence" value="ECO:0007669"/>
    <property type="project" value="InterPro"/>
</dbReference>
<feature type="domain" description="Ferritin/DPS" evidence="4">
    <location>
        <begin position="126"/>
        <end position="267"/>
    </location>
</feature>
<keyword evidence="6" id="KW-1185">Reference proteome</keyword>
<dbReference type="SUPFAM" id="SSF47240">
    <property type="entry name" value="Ferritin-like"/>
    <property type="match status" value="1"/>
</dbReference>
<sequence length="273" mass="29591">MTSKSKAAPKSAGAKSAAPKSKATPGRSKKASALPAGDEAGQDAAVTVAQAVASDTPGSEEQEGLNLQDGATQQEDSQNTVPETGAPGVQPGGEAKADAAHLHTVNNRLVDHGYLSEDEFATVSETLQRNLATTISLYLKFKKYHWDIRGRFFRDLHLAYDEFIEEIFPAIDEQAERLVALGGSPIAAPSDLERFSIIRVPTETVRDARTQVADLVTDLTRIGKGYRDDSQTVDEANDPATADLYNGYAAIIDKIRWMLQAMLDDDRMEGDRR</sequence>
<dbReference type="GO" id="GO:0008199">
    <property type="term" value="F:ferric iron binding"/>
    <property type="evidence" value="ECO:0007669"/>
    <property type="project" value="InterPro"/>
</dbReference>
<keyword evidence="5" id="KW-0238">DNA-binding</keyword>
<feature type="compositionally biased region" description="Low complexity" evidence="3">
    <location>
        <begin position="1"/>
        <end position="23"/>
    </location>
</feature>
<dbReference type="InterPro" id="IPR008331">
    <property type="entry name" value="Ferritin_DPS_dom"/>
</dbReference>
<evidence type="ECO:0000256" key="1">
    <source>
        <dbReference type="ARBA" id="ARBA00009497"/>
    </source>
</evidence>
<dbReference type="InterPro" id="IPR002177">
    <property type="entry name" value="DPS_DNA-bd"/>
</dbReference>
<evidence type="ECO:0000259" key="4">
    <source>
        <dbReference type="Pfam" id="PF00210"/>
    </source>
</evidence>
<dbReference type="STRING" id="695939.SAMN00790413_00546"/>
<protein>
    <submittedName>
        <fullName evidence="5">Starvation-inducible DNA-binding protein</fullName>
    </submittedName>
</protein>
<evidence type="ECO:0000256" key="2">
    <source>
        <dbReference type="RuleBase" id="RU003875"/>
    </source>
</evidence>
<dbReference type="AlphaFoldDB" id="A0A1W1V9W6"/>
<proteinExistence type="inferred from homology"/>
<dbReference type="PROSITE" id="PS00818">
    <property type="entry name" value="DPS_1"/>
    <property type="match status" value="1"/>
</dbReference>
<organism evidence="5 6">
    <name type="scientific">Deinococcus hopiensis KR-140</name>
    <dbReference type="NCBI Taxonomy" id="695939"/>
    <lineage>
        <taxon>Bacteria</taxon>
        <taxon>Thermotogati</taxon>
        <taxon>Deinococcota</taxon>
        <taxon>Deinococci</taxon>
        <taxon>Deinococcales</taxon>
        <taxon>Deinococcaceae</taxon>
        <taxon>Deinococcus</taxon>
    </lineage>
</organism>
<feature type="compositionally biased region" description="Polar residues" evidence="3">
    <location>
        <begin position="69"/>
        <end position="82"/>
    </location>
</feature>
<accession>A0A1W1V9W6</accession>
<dbReference type="InterPro" id="IPR012347">
    <property type="entry name" value="Ferritin-like"/>
</dbReference>
<evidence type="ECO:0000313" key="6">
    <source>
        <dbReference type="Proteomes" id="UP000192582"/>
    </source>
</evidence>
<evidence type="ECO:0000313" key="5">
    <source>
        <dbReference type="EMBL" id="SMB89794.1"/>
    </source>
</evidence>
<dbReference type="Gene3D" id="1.20.1260.10">
    <property type="match status" value="1"/>
</dbReference>
<dbReference type="PANTHER" id="PTHR42932:SF2">
    <property type="entry name" value="DNA PROTECTION DURING STARVATION PROTEIN 1"/>
    <property type="match status" value="1"/>
</dbReference>
<evidence type="ECO:0000256" key="3">
    <source>
        <dbReference type="SAM" id="MobiDB-lite"/>
    </source>
</evidence>
<dbReference type="PRINTS" id="PR01346">
    <property type="entry name" value="HELNAPAPROT"/>
</dbReference>
<dbReference type="EMBL" id="FWWU01000009">
    <property type="protein sequence ID" value="SMB89794.1"/>
    <property type="molecule type" value="Genomic_DNA"/>
</dbReference>
<comment type="similarity">
    <text evidence="1 2">Belongs to the Dps family.</text>
</comment>
<dbReference type="GO" id="GO:0003677">
    <property type="term" value="F:DNA binding"/>
    <property type="evidence" value="ECO:0007669"/>
    <property type="project" value="UniProtKB-KW"/>
</dbReference>
<feature type="region of interest" description="Disordered" evidence="3">
    <location>
        <begin position="1"/>
        <end position="96"/>
    </location>
</feature>
<dbReference type="PANTHER" id="PTHR42932">
    <property type="entry name" value="GENERAL STRESS PROTEIN 20U"/>
    <property type="match status" value="1"/>
</dbReference>
<dbReference type="CDD" id="cd01043">
    <property type="entry name" value="DPS"/>
    <property type="match status" value="1"/>
</dbReference>
<name>A0A1W1V9W6_9DEIO</name>
<reference evidence="5 6" key="1">
    <citation type="submission" date="2017-04" db="EMBL/GenBank/DDBJ databases">
        <authorList>
            <person name="Afonso C.L."/>
            <person name="Miller P.J."/>
            <person name="Scott M.A."/>
            <person name="Spackman E."/>
            <person name="Goraichik I."/>
            <person name="Dimitrov K.M."/>
            <person name="Suarez D.L."/>
            <person name="Swayne D.E."/>
        </authorList>
    </citation>
    <scope>NUCLEOTIDE SEQUENCE [LARGE SCALE GENOMIC DNA]</scope>
    <source>
        <strain evidence="5 6">KR-140</strain>
    </source>
</reference>
<feature type="compositionally biased region" description="Low complexity" evidence="3">
    <location>
        <begin position="42"/>
        <end position="56"/>
    </location>
</feature>
<dbReference type="Pfam" id="PF00210">
    <property type="entry name" value="Ferritin"/>
    <property type="match status" value="1"/>
</dbReference>
<dbReference type="InterPro" id="IPR023188">
    <property type="entry name" value="DPS_DNA-bd_CS"/>
</dbReference>
<dbReference type="InterPro" id="IPR009078">
    <property type="entry name" value="Ferritin-like_SF"/>
</dbReference>
<dbReference type="Proteomes" id="UP000192582">
    <property type="component" value="Unassembled WGS sequence"/>
</dbReference>